<proteinExistence type="predicted"/>
<dbReference type="NCBIfam" id="TIGR03303">
    <property type="entry name" value="OM_YaeT"/>
    <property type="match status" value="1"/>
</dbReference>
<organism evidence="10 11">
    <name type="scientific">candidate division WOR-3 bacterium JGI_Cruoil_03_44_89</name>
    <dbReference type="NCBI Taxonomy" id="1973748"/>
    <lineage>
        <taxon>Bacteria</taxon>
        <taxon>Bacteria division WOR-3</taxon>
    </lineage>
</organism>
<feature type="domain" description="POTRA" evidence="9">
    <location>
        <begin position="18"/>
        <end position="89"/>
    </location>
</feature>
<dbReference type="EMBL" id="NOZQ01000163">
    <property type="protein sequence ID" value="OYD14723.1"/>
    <property type="molecule type" value="Genomic_DNA"/>
</dbReference>
<reference evidence="10 11" key="1">
    <citation type="submission" date="2017-07" db="EMBL/GenBank/DDBJ databases">
        <title>Recovery of genomes from metagenomes via a dereplication, aggregation, and scoring strategy.</title>
        <authorList>
            <person name="Sieber C.M."/>
            <person name="Probst A.J."/>
            <person name="Sharrar A."/>
            <person name="Thomas B.C."/>
            <person name="Hess M."/>
            <person name="Tringe S.G."/>
            <person name="Banfield J.F."/>
        </authorList>
    </citation>
    <scope>NUCLEOTIDE SEQUENCE [LARGE SCALE GENOMIC DNA]</scope>
    <source>
        <strain evidence="10">JGI_Cruoil_03_44_89</strain>
    </source>
</reference>
<dbReference type="InterPro" id="IPR000184">
    <property type="entry name" value="Bac_surfAg_D15"/>
</dbReference>
<dbReference type="InterPro" id="IPR023707">
    <property type="entry name" value="OM_assembly_BamA"/>
</dbReference>
<evidence type="ECO:0000256" key="6">
    <source>
        <dbReference type="ARBA" id="ARBA00023136"/>
    </source>
</evidence>
<dbReference type="InterPro" id="IPR010827">
    <property type="entry name" value="BamA/TamA_POTRA"/>
</dbReference>
<dbReference type="PANTHER" id="PTHR12815:SF47">
    <property type="entry name" value="TRANSLOCATION AND ASSEMBLY MODULE SUBUNIT TAMA"/>
    <property type="match status" value="1"/>
</dbReference>
<keyword evidence="4" id="KW-0732">Signal</keyword>
<keyword evidence="3" id="KW-0812">Transmembrane</keyword>
<evidence type="ECO:0000313" key="10">
    <source>
        <dbReference type="EMBL" id="OYD14723.1"/>
    </source>
</evidence>
<evidence type="ECO:0000256" key="3">
    <source>
        <dbReference type="ARBA" id="ARBA00022692"/>
    </source>
</evidence>
<dbReference type="InterPro" id="IPR034746">
    <property type="entry name" value="POTRA"/>
</dbReference>
<evidence type="ECO:0000256" key="5">
    <source>
        <dbReference type="ARBA" id="ARBA00022737"/>
    </source>
</evidence>
<evidence type="ECO:0000256" key="2">
    <source>
        <dbReference type="ARBA" id="ARBA00022452"/>
    </source>
</evidence>
<feature type="domain" description="POTRA" evidence="9">
    <location>
        <begin position="169"/>
        <end position="252"/>
    </location>
</feature>
<evidence type="ECO:0000256" key="8">
    <source>
        <dbReference type="NCBIfam" id="TIGR03303"/>
    </source>
</evidence>
<dbReference type="Pfam" id="PF07244">
    <property type="entry name" value="POTRA"/>
    <property type="match status" value="5"/>
</dbReference>
<evidence type="ECO:0000256" key="7">
    <source>
        <dbReference type="ARBA" id="ARBA00023237"/>
    </source>
</evidence>
<dbReference type="PANTHER" id="PTHR12815">
    <property type="entry name" value="SORTING AND ASSEMBLY MACHINERY SAMM50 PROTEIN FAMILY MEMBER"/>
    <property type="match status" value="1"/>
</dbReference>
<dbReference type="Pfam" id="PF01103">
    <property type="entry name" value="Omp85"/>
    <property type="match status" value="1"/>
</dbReference>
<keyword evidence="2" id="KW-1134">Transmembrane beta strand</keyword>
<dbReference type="Gene3D" id="2.40.160.50">
    <property type="entry name" value="membrane protein fhac: a member of the omp85/tpsb transporter family"/>
    <property type="match status" value="1"/>
</dbReference>
<dbReference type="GO" id="GO:0071709">
    <property type="term" value="P:membrane assembly"/>
    <property type="evidence" value="ECO:0007669"/>
    <property type="project" value="InterPro"/>
</dbReference>
<dbReference type="Proteomes" id="UP000215215">
    <property type="component" value="Unassembled WGS sequence"/>
</dbReference>
<sequence>MNKLLVIILLFVSSLYSQVIVDIEVNGNKLVDKTLITAASGLAVGKELTPSCTRDAIKKLYALGLFSDVAIDTERKGGGAKVIIEVEEYPRVSEIEFIGNKKIKDKKMKEVCGINEGNIASDRQIFNGKVNILKEYRDKGHFLVEVEPKTEMTENGMRIKYFITEKVNLRIREIEIIGNKAFSDEAIEKAMQNREKTWYRKAIFDADKFEKDKESIKQFYAERGFPYAEIENIEFIQLNGNWVKIGITIDEGKKLYFGDISFSGGEVIPNEKLYKYIKFKRDEVYDVKKLHESSQNLYEAYGDLGYLYLQVNREEELNDSIVNITYNIEEGNPARVNYIRVKDNTKTHEKVIRRELTLFPGDILRRSELIRSQRKVYNLGFFSNLTLGTRVASDSGDIDLTFNIEEKQAGQFSVGVGYSAETNFTGNVSISIPNLRGLGELLYIRGDKGGKYSNYELGLREPWLFDTPLSVGSNIFNLEMKKLSFTEKRKGGKIDMMRPIPRLAYTNGYISYNIENVFIQADSSAPQSLIDQAGERWKSAITLGLKRDSRDNFMNPKEGSKNSMSMEISGLGGGVRFQKYILESHIYNRLPLNFATLIRGKFGMLSPKNAPTYERFILGGVGSWGIRGYPDLSIGTLEGGKFSGGRYALLFTVEAKIAFEQNMYPIVFMDMGNTWNNLDEINLHDLKRGVGFGIRMEIPMMGLLGFDFAHGEKGWTPHFQVGVEF</sequence>
<evidence type="ECO:0000256" key="1">
    <source>
        <dbReference type="ARBA" id="ARBA00004370"/>
    </source>
</evidence>
<dbReference type="PROSITE" id="PS51779">
    <property type="entry name" value="POTRA"/>
    <property type="match status" value="3"/>
</dbReference>
<evidence type="ECO:0000259" key="9">
    <source>
        <dbReference type="PROSITE" id="PS51779"/>
    </source>
</evidence>
<dbReference type="AlphaFoldDB" id="A0A235BQG4"/>
<accession>A0A235BQG4</accession>
<dbReference type="PIRSF" id="PIRSF006076">
    <property type="entry name" value="OM_assembly_OMP85"/>
    <property type="match status" value="1"/>
</dbReference>
<comment type="subcellular location">
    <subcellularLocation>
        <location evidence="1">Membrane</location>
    </subcellularLocation>
</comment>
<feature type="domain" description="POTRA" evidence="9">
    <location>
        <begin position="255"/>
        <end position="331"/>
    </location>
</feature>
<protein>
    <recommendedName>
        <fullName evidence="8">Outer membrane protein assembly factor BamA</fullName>
    </recommendedName>
</protein>
<keyword evidence="7" id="KW-0998">Cell outer membrane</keyword>
<keyword evidence="6" id="KW-0472">Membrane</keyword>
<dbReference type="Gene3D" id="3.10.20.310">
    <property type="entry name" value="membrane protein fhac"/>
    <property type="match status" value="5"/>
</dbReference>
<comment type="caution">
    <text evidence="10">The sequence shown here is derived from an EMBL/GenBank/DDBJ whole genome shotgun (WGS) entry which is preliminary data.</text>
</comment>
<evidence type="ECO:0000313" key="11">
    <source>
        <dbReference type="Proteomes" id="UP000215215"/>
    </source>
</evidence>
<name>A0A235BQG4_UNCW3</name>
<dbReference type="InterPro" id="IPR039910">
    <property type="entry name" value="D15-like"/>
</dbReference>
<evidence type="ECO:0000256" key="4">
    <source>
        <dbReference type="ARBA" id="ARBA00022729"/>
    </source>
</evidence>
<gene>
    <name evidence="10" type="primary">bamA</name>
    <name evidence="10" type="ORF">CH333_07405</name>
</gene>
<keyword evidence="5" id="KW-0677">Repeat</keyword>
<dbReference type="GO" id="GO:0009279">
    <property type="term" value="C:cell outer membrane"/>
    <property type="evidence" value="ECO:0007669"/>
    <property type="project" value="UniProtKB-UniRule"/>
</dbReference>